<accession>A0A7T3G074</accession>
<dbReference type="PANTHER" id="PTHR13847:SF287">
    <property type="entry name" value="FAD-DEPENDENT OXIDOREDUCTASE DOMAIN-CONTAINING PROTEIN 1"/>
    <property type="match status" value="1"/>
</dbReference>
<dbReference type="EMBL" id="CP065856">
    <property type="protein sequence ID" value="QPV63955.1"/>
    <property type="molecule type" value="Genomic_DNA"/>
</dbReference>
<evidence type="ECO:0000313" key="4">
    <source>
        <dbReference type="Proteomes" id="UP000595001"/>
    </source>
</evidence>
<protein>
    <submittedName>
        <fullName evidence="3">FAD-binding oxidoreductase</fullName>
    </submittedName>
</protein>
<dbReference type="Gene3D" id="3.30.9.10">
    <property type="entry name" value="D-Amino Acid Oxidase, subunit A, domain 2"/>
    <property type="match status" value="1"/>
</dbReference>
<dbReference type="GeneID" id="60587787"/>
<keyword evidence="1" id="KW-0560">Oxidoreductase</keyword>
<dbReference type="PANTHER" id="PTHR13847">
    <property type="entry name" value="SARCOSINE DEHYDROGENASE-RELATED"/>
    <property type="match status" value="1"/>
</dbReference>
<dbReference type="OrthoDB" id="168391at2157"/>
<dbReference type="Proteomes" id="UP000595001">
    <property type="component" value="Chromosome"/>
</dbReference>
<evidence type="ECO:0000256" key="1">
    <source>
        <dbReference type="ARBA" id="ARBA00023002"/>
    </source>
</evidence>
<proteinExistence type="predicted"/>
<feature type="domain" description="FAD dependent oxidoreductase" evidence="2">
    <location>
        <begin position="3"/>
        <end position="343"/>
    </location>
</feature>
<gene>
    <name evidence="3" type="ORF">I7X12_04800</name>
</gene>
<dbReference type="KEGG" id="hlt:I7X12_04800"/>
<dbReference type="SUPFAM" id="SSF51905">
    <property type="entry name" value="FAD/NAD(P)-binding domain"/>
    <property type="match status" value="1"/>
</dbReference>
<dbReference type="GO" id="GO:0005737">
    <property type="term" value="C:cytoplasm"/>
    <property type="evidence" value="ECO:0007669"/>
    <property type="project" value="TreeGrafter"/>
</dbReference>
<organism evidence="3 4">
    <name type="scientific">Halosimplex litoreum</name>
    <dbReference type="NCBI Taxonomy" id="1198301"/>
    <lineage>
        <taxon>Archaea</taxon>
        <taxon>Methanobacteriati</taxon>
        <taxon>Methanobacteriota</taxon>
        <taxon>Stenosarchaea group</taxon>
        <taxon>Halobacteria</taxon>
        <taxon>Halobacteriales</taxon>
        <taxon>Haloarculaceae</taxon>
        <taxon>Halosimplex</taxon>
    </lineage>
</organism>
<dbReference type="InterPro" id="IPR036188">
    <property type="entry name" value="FAD/NAD-bd_sf"/>
</dbReference>
<dbReference type="Gene3D" id="3.50.50.60">
    <property type="entry name" value="FAD/NAD(P)-binding domain"/>
    <property type="match status" value="1"/>
</dbReference>
<dbReference type="InterPro" id="IPR006076">
    <property type="entry name" value="FAD-dep_OxRdtase"/>
</dbReference>
<dbReference type="RefSeq" id="WP_198062731.1">
    <property type="nucleotide sequence ID" value="NZ_CP065856.1"/>
</dbReference>
<dbReference type="AlphaFoldDB" id="A0A7T3G074"/>
<keyword evidence="4" id="KW-1185">Reference proteome</keyword>
<reference evidence="3 4" key="1">
    <citation type="submission" date="2020-12" db="EMBL/GenBank/DDBJ databases">
        <title>Halosimplex halophilum sp. nov. and Halosimplex salinum sp. nov., two new members of the genus Halosimplex.</title>
        <authorList>
            <person name="Cui H.L."/>
        </authorList>
    </citation>
    <scope>NUCLEOTIDE SEQUENCE [LARGE SCALE GENOMIC DNA]</scope>
    <source>
        <strain evidence="3 4">YGH94</strain>
    </source>
</reference>
<dbReference type="Pfam" id="PF01266">
    <property type="entry name" value="DAO"/>
    <property type="match status" value="1"/>
</dbReference>
<evidence type="ECO:0000259" key="2">
    <source>
        <dbReference type="Pfam" id="PF01266"/>
    </source>
</evidence>
<name>A0A7T3G074_9EURY</name>
<sequence>MTRVAVVGGGALGVTAARDLAARGADTVLYERDDLASGASGRAAGIAYDAFAEDVDATVAARAVERFRSLASEGAIEFVEHPYVWFARAGDDPRATAVRESAQRMRANGRDVETLDPDGFADRFPALASVDVATAALARDAGYLDPATYVTAMGERAESAGATVETGTPVRLAADGTAVETPVGTERFDAVLVAAGAHTKRLLAGIDTPIPMKPYRVQALVTEPLDDHERVPTCYDATESRYARPREGGLLVGDGTQEREFDPDDYDEAADAEFERASLAWLSEVRSERTTDPEIARSWAGLCTATPDRDPLLGEVRGGLYVATGWHGHGFMRAPALGERVADEILGGDGVGPFDPTRFDGDEEFSVVEGMTVDD</sequence>
<evidence type="ECO:0000313" key="3">
    <source>
        <dbReference type="EMBL" id="QPV63955.1"/>
    </source>
</evidence>
<dbReference type="GO" id="GO:0016491">
    <property type="term" value="F:oxidoreductase activity"/>
    <property type="evidence" value="ECO:0007669"/>
    <property type="project" value="UniProtKB-KW"/>
</dbReference>